<dbReference type="EMBL" id="JBEWYP010000001">
    <property type="protein sequence ID" value="MET7028436.1"/>
    <property type="molecule type" value="Genomic_DNA"/>
</dbReference>
<dbReference type="RefSeq" id="WP_354617266.1">
    <property type="nucleotide sequence ID" value="NZ_JBEWYP010000001.1"/>
</dbReference>
<gene>
    <name evidence="1" type="ORF">ABXZ32_03465</name>
</gene>
<comment type="caution">
    <text evidence="1">The sequence shown here is derived from an EMBL/GenBank/DDBJ whole genome shotgun (WGS) entry which is preliminary data.</text>
</comment>
<name>A0ABV2TT41_9FLAO</name>
<dbReference type="Proteomes" id="UP001549773">
    <property type="component" value="Unassembled WGS sequence"/>
</dbReference>
<protein>
    <recommendedName>
        <fullName evidence="3">Glycine dehydrogenase</fullName>
    </recommendedName>
</protein>
<accession>A0ABV2TT41</accession>
<evidence type="ECO:0008006" key="3">
    <source>
        <dbReference type="Google" id="ProtNLM"/>
    </source>
</evidence>
<evidence type="ECO:0000313" key="1">
    <source>
        <dbReference type="EMBL" id="MET7028436.1"/>
    </source>
</evidence>
<keyword evidence="2" id="KW-1185">Reference proteome</keyword>
<organism evidence="1 2">
    <name type="scientific">Sediminicola luteus</name>
    <dbReference type="NCBI Taxonomy" id="319238"/>
    <lineage>
        <taxon>Bacteria</taxon>
        <taxon>Pseudomonadati</taxon>
        <taxon>Bacteroidota</taxon>
        <taxon>Flavobacteriia</taxon>
        <taxon>Flavobacteriales</taxon>
        <taxon>Flavobacteriaceae</taxon>
        <taxon>Sediminicola</taxon>
    </lineage>
</organism>
<proteinExistence type="predicted"/>
<sequence>MISCQEAAVICNKAQYREAKFLEILRLKFHILMCKTCSKYTKKNTKLTTLCEQARLNALSEKDKLDMKEKLYPKSKQE</sequence>
<evidence type="ECO:0000313" key="2">
    <source>
        <dbReference type="Proteomes" id="UP001549773"/>
    </source>
</evidence>
<reference evidence="1 2" key="1">
    <citation type="submission" date="2024-07" db="EMBL/GenBank/DDBJ databases">
        <title>The genome sequence of type strain Sediminicola luteus GDMCC 1.2596T.</title>
        <authorList>
            <person name="Liu Y."/>
        </authorList>
    </citation>
    <scope>NUCLEOTIDE SEQUENCE [LARGE SCALE GENOMIC DNA]</scope>
    <source>
        <strain evidence="1 2">GDMCC 1.2596</strain>
    </source>
</reference>